<feature type="transmembrane region" description="Helical" evidence="7">
    <location>
        <begin position="94"/>
        <end position="115"/>
    </location>
</feature>
<evidence type="ECO:0000313" key="9">
    <source>
        <dbReference type="Proteomes" id="UP000275408"/>
    </source>
</evidence>
<dbReference type="STRING" id="46731.A0A3M6UGC2"/>
<dbReference type="OMA" id="NAWTHLV"/>
<evidence type="ECO:0008006" key="10">
    <source>
        <dbReference type="Google" id="ProtNLM"/>
    </source>
</evidence>
<dbReference type="OrthoDB" id="186812at2759"/>
<keyword evidence="3 7" id="KW-0812">Transmembrane</keyword>
<keyword evidence="4 7" id="KW-1133">Transmembrane helix</keyword>
<evidence type="ECO:0000256" key="7">
    <source>
        <dbReference type="SAM" id="Phobius"/>
    </source>
</evidence>
<keyword evidence="9" id="KW-1185">Reference proteome</keyword>
<dbReference type="EMBL" id="RCHS01001596">
    <property type="protein sequence ID" value="RMX52676.1"/>
    <property type="molecule type" value="Genomic_DNA"/>
</dbReference>
<comment type="subcellular location">
    <subcellularLocation>
        <location evidence="1">Membrane</location>
        <topology evidence="1">Multi-pass membrane protein</topology>
    </subcellularLocation>
</comment>
<dbReference type="GO" id="GO:0046872">
    <property type="term" value="F:metal ion binding"/>
    <property type="evidence" value="ECO:0007669"/>
    <property type="project" value="UniProtKB-KW"/>
</dbReference>
<dbReference type="InterPro" id="IPR004254">
    <property type="entry name" value="AdipoR/HlyIII-related"/>
</dbReference>
<feature type="binding site" evidence="6">
    <location>
        <position position="210"/>
    </location>
    <ligand>
        <name>Zn(2+)</name>
        <dbReference type="ChEBI" id="CHEBI:29105"/>
    </ligand>
</feature>
<dbReference type="PANTHER" id="PTHR20855">
    <property type="entry name" value="ADIPOR/PROGESTIN RECEPTOR-RELATED"/>
    <property type="match status" value="1"/>
</dbReference>
<feature type="binding site" evidence="6">
    <location>
        <position position="81"/>
    </location>
    <ligand>
        <name>Zn(2+)</name>
        <dbReference type="ChEBI" id="CHEBI:29105"/>
    </ligand>
</feature>
<dbReference type="GO" id="GO:0016020">
    <property type="term" value="C:membrane"/>
    <property type="evidence" value="ECO:0007669"/>
    <property type="project" value="UniProtKB-SubCell"/>
</dbReference>
<feature type="transmembrane region" description="Helical" evidence="7">
    <location>
        <begin position="156"/>
        <end position="172"/>
    </location>
</feature>
<accession>A0A3M6UGC2</accession>
<name>A0A3M6UGC2_POCDA</name>
<evidence type="ECO:0000256" key="1">
    <source>
        <dbReference type="ARBA" id="ARBA00004141"/>
    </source>
</evidence>
<protein>
    <recommendedName>
        <fullName evidence="10">Monocyte to macrophage differentiation factor</fullName>
    </recommendedName>
</protein>
<comment type="caution">
    <text evidence="8">The sequence shown here is derived from an EMBL/GenBank/DDBJ whole genome shotgun (WGS) entry which is preliminary data.</text>
</comment>
<keyword evidence="6" id="KW-0862">Zinc</keyword>
<organism evidence="8 9">
    <name type="scientific">Pocillopora damicornis</name>
    <name type="common">Cauliflower coral</name>
    <name type="synonym">Millepora damicornis</name>
    <dbReference type="NCBI Taxonomy" id="46731"/>
    <lineage>
        <taxon>Eukaryota</taxon>
        <taxon>Metazoa</taxon>
        <taxon>Cnidaria</taxon>
        <taxon>Anthozoa</taxon>
        <taxon>Hexacorallia</taxon>
        <taxon>Scleractinia</taxon>
        <taxon>Astrocoeniina</taxon>
        <taxon>Pocilloporidae</taxon>
        <taxon>Pocillopora</taxon>
    </lineage>
</organism>
<dbReference type="PANTHER" id="PTHR20855:SF3">
    <property type="entry name" value="LD03007P"/>
    <property type="match status" value="1"/>
</dbReference>
<feature type="binding site" evidence="6">
    <location>
        <position position="206"/>
    </location>
    <ligand>
        <name>Zn(2+)</name>
        <dbReference type="ChEBI" id="CHEBI:29105"/>
    </ligand>
</feature>
<evidence type="ECO:0000256" key="2">
    <source>
        <dbReference type="ARBA" id="ARBA00007018"/>
    </source>
</evidence>
<evidence type="ECO:0000256" key="4">
    <source>
        <dbReference type="ARBA" id="ARBA00022989"/>
    </source>
</evidence>
<keyword evidence="6" id="KW-0479">Metal-binding</keyword>
<feature type="transmembrane region" description="Helical" evidence="7">
    <location>
        <begin position="127"/>
        <end position="144"/>
    </location>
</feature>
<evidence type="ECO:0000256" key="3">
    <source>
        <dbReference type="ARBA" id="ARBA00022692"/>
    </source>
</evidence>
<dbReference type="Pfam" id="PF03006">
    <property type="entry name" value="HlyIII"/>
    <property type="match status" value="1"/>
</dbReference>
<proteinExistence type="inferred from homology"/>
<dbReference type="AlphaFoldDB" id="A0A3M6UGC2"/>
<feature type="transmembrane region" description="Helical" evidence="7">
    <location>
        <begin position="178"/>
        <end position="196"/>
    </location>
</feature>
<dbReference type="Proteomes" id="UP000275408">
    <property type="component" value="Unassembled WGS sequence"/>
</dbReference>
<comment type="similarity">
    <text evidence="2">Belongs to the ADIPOR family.</text>
</comment>
<reference evidence="8 9" key="1">
    <citation type="journal article" date="2018" name="Sci. Rep.">
        <title>Comparative analysis of the Pocillopora damicornis genome highlights role of immune system in coral evolution.</title>
        <authorList>
            <person name="Cunning R."/>
            <person name="Bay R.A."/>
            <person name="Gillette P."/>
            <person name="Baker A.C."/>
            <person name="Traylor-Knowles N."/>
        </authorList>
    </citation>
    <scope>NUCLEOTIDE SEQUENCE [LARGE SCALE GENOMIC DNA]</scope>
    <source>
        <strain evidence="8">RSMAS</strain>
        <tissue evidence="8">Whole animal</tissue>
    </source>
</reference>
<feature type="transmembrane region" description="Helical" evidence="7">
    <location>
        <begin position="61"/>
        <end position="82"/>
    </location>
</feature>
<evidence type="ECO:0000256" key="6">
    <source>
        <dbReference type="PIRSR" id="PIRSR604254-1"/>
    </source>
</evidence>
<evidence type="ECO:0000313" key="8">
    <source>
        <dbReference type="EMBL" id="RMX52676.1"/>
    </source>
</evidence>
<sequence length="233" mass="26039">MGCFSCSRLMNPPAGKNEAYKPTVIEQTANIITHGLFVMPAVYAALRLHQNSRLLSASHRFIAEVYGTAFILVFLISTLFHVVSLTGKASSLRFFLHLSDRGIIYFFIAASYMPWLVLKDVGQYGDLISWLLWCLAATGTVYTYMFHERYKTVETVLYLIVGICPSLPLAFASTDSAGLAEVALGGAFYVSGVVFFKCDGRIPFAHAIWHCFCATGAWCHFYAVYTHLYLEKH</sequence>
<feature type="transmembrane region" description="Helical" evidence="7">
    <location>
        <begin position="208"/>
        <end position="230"/>
    </location>
</feature>
<keyword evidence="5 7" id="KW-0472">Membrane</keyword>
<evidence type="ECO:0000256" key="5">
    <source>
        <dbReference type="ARBA" id="ARBA00023136"/>
    </source>
</evidence>
<gene>
    <name evidence="8" type="ORF">pdam_00004244</name>
</gene>